<name>A0A1B2RVS8_9VIRU</name>
<dbReference type="EMBL" id="KX643370">
    <property type="protein sequence ID" value="AOC55098.1"/>
    <property type="molecule type" value="Genomic_DNA"/>
</dbReference>
<protein>
    <submittedName>
        <fullName evidence="1">Uncharacterized protein</fullName>
    </submittedName>
</protein>
<accession>A0A1B2RVS8</accession>
<evidence type="ECO:0000313" key="2">
    <source>
        <dbReference type="Proteomes" id="UP000149121"/>
    </source>
</evidence>
<dbReference type="InterPro" id="IPR011029">
    <property type="entry name" value="DEATH-like_dom_sf"/>
</dbReference>
<proteinExistence type="predicted"/>
<dbReference type="Proteomes" id="UP000149121">
    <property type="component" value="Segment"/>
</dbReference>
<keyword evidence="2" id="KW-1185">Reference proteome</keyword>
<dbReference type="Gene3D" id="1.10.533.10">
    <property type="entry name" value="Death Domain, Fas"/>
    <property type="match status" value="2"/>
</dbReference>
<sequence>MEKILLDILENISIEDYKKFCWFLKNQINCQFSVDVDNRCELISFLKTKFSIEQIGEYFKAALKEANFNYSVQTLTEKMAGLNDPKKELEILKKEVTELAHKISLLEDKIYCNDLNFDKKDCVKALSDLTEKEFHDVKFYLSDDDFMHGFVKLNRSQLHYTRLEVIDKLWNGNGQKIRFIFLKACEIVKSP</sequence>
<organism evidence="1 2">
    <name type="scientific">Lymphocystis disease virus 3</name>
    <dbReference type="NCBI Taxonomy" id="2560566"/>
    <lineage>
        <taxon>Viruses</taxon>
        <taxon>Varidnaviria</taxon>
        <taxon>Bamfordvirae</taxon>
        <taxon>Nucleocytoviricota</taxon>
        <taxon>Megaviricetes</taxon>
        <taxon>Pimascovirales</taxon>
        <taxon>Pimascovirales incertae sedis</taxon>
        <taxon>Iridoviridae</taxon>
        <taxon>Alphairidovirinae</taxon>
        <taxon>Lymphocystivirus</taxon>
        <taxon>Lymphocystivirus sparus1</taxon>
    </lineage>
</organism>
<gene>
    <name evidence="1" type="ORF">LCDVSa014R</name>
</gene>
<reference evidence="1 2" key="1">
    <citation type="journal article" date="2016" name="J. Virol.">
        <title>Concurrence of Iridovirus, Polyomavirus, and a Unique Member of a New Group of Fish Papillomaviruses in Lymphocystis Disease-Affected Gilthead Sea Bream.</title>
        <authorList>
            <person name="Lopez-Bueno A."/>
            <person name="Mavian C."/>
            <person name="Labella A.M."/>
            <person name="Castro D."/>
            <person name="Borrego J.J."/>
            <person name="Alcami A."/>
            <person name="Alejo A."/>
        </authorList>
    </citation>
    <scope>NUCLEOTIDE SEQUENCE [LARGE SCALE GENOMIC DNA]</scope>
    <source>
        <strain evidence="1">SA9</strain>
    </source>
</reference>
<dbReference type="KEGG" id="vg:30902590"/>
<evidence type="ECO:0000313" key="1">
    <source>
        <dbReference type="EMBL" id="AOC55098.1"/>
    </source>
</evidence>